<dbReference type="GO" id="GO:0046872">
    <property type="term" value="F:metal ion binding"/>
    <property type="evidence" value="ECO:0007669"/>
    <property type="project" value="UniProtKB-KW"/>
</dbReference>
<feature type="domain" description="Peptidase M48" evidence="12">
    <location>
        <begin position="270"/>
        <end position="446"/>
    </location>
</feature>
<feature type="transmembrane region" description="Helical" evidence="11">
    <location>
        <begin position="342"/>
        <end position="362"/>
    </location>
</feature>
<evidence type="ECO:0000256" key="2">
    <source>
        <dbReference type="ARBA" id="ARBA00022475"/>
    </source>
</evidence>
<dbReference type="InterPro" id="IPR001915">
    <property type="entry name" value="Peptidase_M48"/>
</dbReference>
<dbReference type="InterPro" id="IPR050083">
    <property type="entry name" value="HtpX_protease"/>
</dbReference>
<keyword evidence="5" id="KW-0479">Metal-binding</keyword>
<dbReference type="EMBL" id="JAIOUQ010000016">
    <property type="protein sequence ID" value="MBZ2166938.1"/>
    <property type="molecule type" value="Genomic_DNA"/>
</dbReference>
<evidence type="ECO:0000256" key="8">
    <source>
        <dbReference type="ARBA" id="ARBA00022989"/>
    </source>
</evidence>
<dbReference type="PANTHER" id="PTHR43221:SF2">
    <property type="entry name" value="PROTEASE HTPX HOMOLOG"/>
    <property type="match status" value="1"/>
</dbReference>
<evidence type="ECO:0000259" key="12">
    <source>
        <dbReference type="Pfam" id="PF01435"/>
    </source>
</evidence>
<keyword evidence="4 11" id="KW-0812">Transmembrane</keyword>
<keyword evidence="14" id="KW-1185">Reference proteome</keyword>
<keyword evidence="6 13" id="KW-0378">Hydrolase</keyword>
<dbReference type="GO" id="GO:0004222">
    <property type="term" value="F:metalloendopeptidase activity"/>
    <property type="evidence" value="ECO:0007669"/>
    <property type="project" value="InterPro"/>
</dbReference>
<feature type="transmembrane region" description="Helical" evidence="11">
    <location>
        <begin position="163"/>
        <end position="181"/>
    </location>
</feature>
<feature type="transmembrane region" description="Helical" evidence="11">
    <location>
        <begin position="368"/>
        <end position="385"/>
    </location>
</feature>
<evidence type="ECO:0000313" key="13">
    <source>
        <dbReference type="EMBL" id="MBZ2166938.1"/>
    </source>
</evidence>
<dbReference type="Proteomes" id="UP000825933">
    <property type="component" value="Unassembled WGS sequence"/>
</dbReference>
<accession>A0A8T5UT49</accession>
<evidence type="ECO:0000256" key="11">
    <source>
        <dbReference type="SAM" id="Phobius"/>
    </source>
</evidence>
<reference evidence="14" key="1">
    <citation type="journal article" date="2022" name="Microbiol. Resour. Announc.">
        <title>Draft Genome Sequence of a Methanogenic Archaeon from West Spitsbergen Permafrost.</title>
        <authorList>
            <person name="Trubitsyn V."/>
            <person name="Rivkina E."/>
            <person name="Shcherbakova V."/>
        </authorList>
    </citation>
    <scope>NUCLEOTIDE SEQUENCE [LARGE SCALE GENOMIC DNA]</scope>
    <source>
        <strain evidence="14">VT</strain>
    </source>
</reference>
<evidence type="ECO:0000256" key="5">
    <source>
        <dbReference type="ARBA" id="ARBA00022723"/>
    </source>
</evidence>
<keyword evidence="7" id="KW-0862">Zinc</keyword>
<evidence type="ECO:0000313" key="14">
    <source>
        <dbReference type="Proteomes" id="UP000825933"/>
    </source>
</evidence>
<organism evidence="13 14">
    <name type="scientific">Methanobacterium spitsbergense</name>
    <dbReference type="NCBI Taxonomy" id="2874285"/>
    <lineage>
        <taxon>Archaea</taxon>
        <taxon>Methanobacteriati</taxon>
        <taxon>Methanobacteriota</taxon>
        <taxon>Methanomada group</taxon>
        <taxon>Methanobacteria</taxon>
        <taxon>Methanobacteriales</taxon>
        <taxon>Methanobacteriaceae</taxon>
        <taxon>Methanobacterium</taxon>
    </lineage>
</organism>
<feature type="transmembrane region" description="Helical" evidence="11">
    <location>
        <begin position="138"/>
        <end position="157"/>
    </location>
</feature>
<keyword evidence="3" id="KW-0645">Protease</keyword>
<evidence type="ECO:0000256" key="9">
    <source>
        <dbReference type="ARBA" id="ARBA00023049"/>
    </source>
</evidence>
<dbReference type="RefSeq" id="WP_223792477.1">
    <property type="nucleotide sequence ID" value="NZ_JAIOUQ010000016.1"/>
</dbReference>
<dbReference type="AlphaFoldDB" id="A0A8T5UT49"/>
<keyword evidence="9 13" id="KW-0482">Metalloprotease</keyword>
<dbReference type="Pfam" id="PF01435">
    <property type="entry name" value="Peptidase_M48"/>
    <property type="match status" value="1"/>
</dbReference>
<comment type="caution">
    <text evidence="13">The sequence shown here is derived from an EMBL/GenBank/DDBJ whole genome shotgun (WGS) entry which is preliminary data.</text>
</comment>
<protein>
    <submittedName>
        <fullName evidence="13">M48 family metalloprotease</fullName>
        <ecNumber evidence="13">3.4.24.-</ecNumber>
    </submittedName>
</protein>
<evidence type="ECO:0000256" key="10">
    <source>
        <dbReference type="ARBA" id="ARBA00023136"/>
    </source>
</evidence>
<evidence type="ECO:0000256" key="7">
    <source>
        <dbReference type="ARBA" id="ARBA00022833"/>
    </source>
</evidence>
<keyword evidence="8 11" id="KW-1133">Transmembrane helix</keyword>
<keyword evidence="2" id="KW-1003">Cell membrane</keyword>
<gene>
    <name evidence="13" type="ORF">K8N75_12915</name>
</gene>
<dbReference type="GO" id="GO:0006508">
    <property type="term" value="P:proteolysis"/>
    <property type="evidence" value="ECO:0007669"/>
    <property type="project" value="UniProtKB-KW"/>
</dbReference>
<evidence type="ECO:0000256" key="4">
    <source>
        <dbReference type="ARBA" id="ARBA00022692"/>
    </source>
</evidence>
<sequence length="473" mass="53804">MTEVINFTIDTAVAPVHMDEILEFIYNFYLIPKPENFDNLRRTKEKFGSTLEFTALIPDKSWKVNAKLISGAPIQVELEPDEGTPREFVNSIKEDLILAVQIYHETVRQSTLYFAWVEGEDVIPEQPPTASKRLSDRLFGSNLLFIYVLFFGVNIILFLLLGLVFAVAAIIGLQLVIVLLSDKIYTARNNWRITPSNPNVHIIEYQLPVEEFKEFRKKFGKEVVVQMKKEIYDKTLAVGKEPTCELGEQVFENYGFQCTPESKLVKVIDVYSIVKSAAEKFELPIPKIVISNTMVPNAAATGPSPSRGLVMITTGLLVELEEDEILSVLGHEMGHLKGRDPIVLFSIISGEFILRFTIFFPLVLINPIIYIIVVMALIFFIAKFFETRADLVSAMKIGQPKVLAESLRKIGFSRLQMERSSSNILRWLAWDPHPPLYFRIERLDKMKTPVKVKHPLIQSAKDVFNGFRRSFGG</sequence>
<comment type="cofactor">
    <cofactor evidence="1">
        <name>Zn(2+)</name>
        <dbReference type="ChEBI" id="CHEBI:29105"/>
    </cofactor>
</comment>
<evidence type="ECO:0000256" key="1">
    <source>
        <dbReference type="ARBA" id="ARBA00001947"/>
    </source>
</evidence>
<dbReference type="PANTHER" id="PTHR43221">
    <property type="entry name" value="PROTEASE HTPX"/>
    <property type="match status" value="1"/>
</dbReference>
<dbReference type="EC" id="3.4.24.-" evidence="13"/>
<dbReference type="CDD" id="cd07329">
    <property type="entry name" value="M56_like"/>
    <property type="match status" value="1"/>
</dbReference>
<dbReference type="Gene3D" id="3.30.2010.10">
    <property type="entry name" value="Metalloproteases ('zincins'), catalytic domain"/>
    <property type="match status" value="1"/>
</dbReference>
<keyword evidence="10 11" id="KW-0472">Membrane</keyword>
<evidence type="ECO:0000256" key="3">
    <source>
        <dbReference type="ARBA" id="ARBA00022670"/>
    </source>
</evidence>
<evidence type="ECO:0000256" key="6">
    <source>
        <dbReference type="ARBA" id="ARBA00022801"/>
    </source>
</evidence>
<name>A0A8T5UT49_9EURY</name>
<proteinExistence type="predicted"/>